<dbReference type="OrthoDB" id="258143at2759"/>
<dbReference type="InterPro" id="IPR038238">
    <property type="entry name" value="Clp1_C_sf"/>
</dbReference>
<protein>
    <submittedName>
        <fullName evidence="6">CLP1-like protein</fullName>
    </submittedName>
</protein>
<dbReference type="Gene3D" id="3.40.50.300">
    <property type="entry name" value="P-loop containing nucleotide triphosphate hydrolases"/>
    <property type="match status" value="1"/>
</dbReference>
<dbReference type="EMBL" id="REGN01002940">
    <property type="protein sequence ID" value="RNA25314.1"/>
    <property type="molecule type" value="Genomic_DNA"/>
</dbReference>
<proteinExistence type="predicted"/>
<evidence type="ECO:0000259" key="3">
    <source>
        <dbReference type="Pfam" id="PF06807"/>
    </source>
</evidence>
<dbReference type="PANTHER" id="PTHR12755:SF6">
    <property type="entry name" value="POLYRIBONUCLEOTIDE 5'-HYDROXYL-KINASE CLP1"/>
    <property type="match status" value="1"/>
</dbReference>
<dbReference type="Pfam" id="PF06807">
    <property type="entry name" value="Clp1"/>
    <property type="match status" value="1"/>
</dbReference>
<evidence type="ECO:0000259" key="4">
    <source>
        <dbReference type="Pfam" id="PF16573"/>
    </source>
</evidence>
<dbReference type="InterPro" id="IPR010655">
    <property type="entry name" value="Clp1_C"/>
</dbReference>
<dbReference type="GO" id="GO:0005634">
    <property type="term" value="C:nucleus"/>
    <property type="evidence" value="ECO:0007669"/>
    <property type="project" value="TreeGrafter"/>
</dbReference>
<comment type="caution">
    <text evidence="6">The sequence shown here is derived from an EMBL/GenBank/DDBJ whole genome shotgun (WGS) entry which is preliminary data.</text>
</comment>
<keyword evidence="1" id="KW-0547">Nucleotide-binding</keyword>
<dbReference type="InterPro" id="IPR027417">
    <property type="entry name" value="P-loop_NTPase"/>
</dbReference>
<reference evidence="6 7" key="1">
    <citation type="journal article" date="2018" name="Sci. Rep.">
        <title>Genomic signatures of local adaptation to the degree of environmental predictability in rotifers.</title>
        <authorList>
            <person name="Franch-Gras L."/>
            <person name="Hahn C."/>
            <person name="Garcia-Roger E.M."/>
            <person name="Carmona M.J."/>
            <person name="Serra M."/>
            <person name="Gomez A."/>
        </authorList>
    </citation>
    <scope>NUCLEOTIDE SEQUENCE [LARGE SCALE GENOMIC DNA]</scope>
    <source>
        <strain evidence="6">HYR1</strain>
    </source>
</reference>
<dbReference type="GO" id="GO:0005524">
    <property type="term" value="F:ATP binding"/>
    <property type="evidence" value="ECO:0007669"/>
    <property type="project" value="UniProtKB-KW"/>
</dbReference>
<dbReference type="GO" id="GO:0051731">
    <property type="term" value="F:polynucleotide 5'-hydroxyl-kinase activity"/>
    <property type="evidence" value="ECO:0007669"/>
    <property type="project" value="InterPro"/>
</dbReference>
<dbReference type="Pfam" id="PF16573">
    <property type="entry name" value="CLP1_N"/>
    <property type="match status" value="1"/>
</dbReference>
<dbReference type="Pfam" id="PF16575">
    <property type="entry name" value="CLP1_P"/>
    <property type="match status" value="1"/>
</dbReference>
<feature type="domain" description="Clp1 C-terminal" evidence="3">
    <location>
        <begin position="239"/>
        <end position="352"/>
    </location>
</feature>
<dbReference type="GO" id="GO:0031124">
    <property type="term" value="P:mRNA 3'-end processing"/>
    <property type="evidence" value="ECO:0007669"/>
    <property type="project" value="InterPro"/>
</dbReference>
<dbReference type="PANTHER" id="PTHR12755">
    <property type="entry name" value="CLEAVAGE/POLYADENYLATION FACTOR IA SUBUNIT CLP1P"/>
    <property type="match status" value="1"/>
</dbReference>
<dbReference type="InterPro" id="IPR032324">
    <property type="entry name" value="Clp1_N"/>
</dbReference>
<name>A0A3M7RP45_BRAPC</name>
<dbReference type="GO" id="GO:0006388">
    <property type="term" value="P:tRNA splicing, via endonucleolytic cleavage and ligation"/>
    <property type="evidence" value="ECO:0007669"/>
    <property type="project" value="TreeGrafter"/>
</dbReference>
<evidence type="ECO:0000256" key="2">
    <source>
        <dbReference type="ARBA" id="ARBA00022840"/>
    </source>
</evidence>
<sequence>MTGNLEDAYVAKETPMVYYVNIHTALEQLRVKAEETKTAGPRVMVVGPDDVGKTTLCRMLLNWAARSGHFPIFVDLDVNQNSISLPGTLSALVVERTALVDEGFSTDSQITYNFGYKSPSDNPVLYRRLITSLRDAISLRSELISNSLYSGVIINTSGWIKDEGLKSLFHAANEFEVSVILVLDQERLRVELKRDLSDYIKILSLPKSGGVVQKSLDVKTQSKNLKISEYFYGTAQKPLYPHSIEIGFNEVKIYKIGTPQLPDHLLPMGMKMEDNSTKIFATTPSSNLVNHLLAVSYAEDETDTSNIIETNVAGFLVVTKVDQERGTFTVLSPQPKPLPNNILLASEIQFVDLK</sequence>
<feature type="domain" description="Clp1 N-terminal" evidence="4">
    <location>
        <begin position="3"/>
        <end position="33"/>
    </location>
</feature>
<evidence type="ECO:0000259" key="5">
    <source>
        <dbReference type="Pfam" id="PF16575"/>
    </source>
</evidence>
<gene>
    <name evidence="6" type="ORF">BpHYR1_014304</name>
</gene>
<evidence type="ECO:0000313" key="7">
    <source>
        <dbReference type="Proteomes" id="UP000276133"/>
    </source>
</evidence>
<dbReference type="STRING" id="10195.A0A3M7RP45"/>
<evidence type="ECO:0000313" key="6">
    <source>
        <dbReference type="EMBL" id="RNA25314.1"/>
    </source>
</evidence>
<keyword evidence="2" id="KW-0067">ATP-binding</keyword>
<accession>A0A3M7RP45</accession>
<dbReference type="FunFam" id="2.40.30.330:FF:000001">
    <property type="entry name" value="Protein CLP1 homolog"/>
    <property type="match status" value="1"/>
</dbReference>
<keyword evidence="7" id="KW-1185">Reference proteome</keyword>
<dbReference type="SUPFAM" id="SSF52540">
    <property type="entry name" value="P-loop containing nucleoside triphosphate hydrolases"/>
    <property type="match status" value="2"/>
</dbReference>
<dbReference type="InterPro" id="IPR045116">
    <property type="entry name" value="Clp1/Grc3"/>
</dbReference>
<dbReference type="InterPro" id="IPR032319">
    <property type="entry name" value="CLP1_P"/>
</dbReference>
<organism evidence="6 7">
    <name type="scientific">Brachionus plicatilis</name>
    <name type="common">Marine rotifer</name>
    <name type="synonym">Brachionus muelleri</name>
    <dbReference type="NCBI Taxonomy" id="10195"/>
    <lineage>
        <taxon>Eukaryota</taxon>
        <taxon>Metazoa</taxon>
        <taxon>Spiralia</taxon>
        <taxon>Gnathifera</taxon>
        <taxon>Rotifera</taxon>
        <taxon>Eurotatoria</taxon>
        <taxon>Monogononta</taxon>
        <taxon>Pseudotrocha</taxon>
        <taxon>Ploima</taxon>
        <taxon>Brachionidae</taxon>
        <taxon>Brachionus</taxon>
    </lineage>
</organism>
<dbReference type="Gene3D" id="2.40.30.330">
    <property type="entry name" value="Pre-mRNA cleavage complex subunit Clp1, C-terminal domain"/>
    <property type="match status" value="1"/>
</dbReference>
<evidence type="ECO:0000256" key="1">
    <source>
        <dbReference type="ARBA" id="ARBA00022741"/>
    </source>
</evidence>
<feature type="domain" description="Clp1 P-loop" evidence="5">
    <location>
        <begin position="47"/>
        <end position="233"/>
    </location>
</feature>
<dbReference type="Proteomes" id="UP000276133">
    <property type="component" value="Unassembled WGS sequence"/>
</dbReference>
<dbReference type="AlphaFoldDB" id="A0A3M7RP45"/>